<accession>A0A147B6Y4</accession>
<evidence type="ECO:0000313" key="1">
    <source>
        <dbReference type="EMBL" id="JAR86497.1"/>
    </source>
</evidence>
<name>A0A147B6Y4_9ACAR</name>
<evidence type="ECO:0008006" key="2">
    <source>
        <dbReference type="Google" id="ProtNLM"/>
    </source>
</evidence>
<dbReference type="EMBL" id="GEIB01001936">
    <property type="protein sequence ID" value="JAR86497.1"/>
    <property type="molecule type" value="Transcribed_RNA"/>
</dbReference>
<reference evidence="1" key="1">
    <citation type="submission" date="2016-03" db="EMBL/GenBank/DDBJ databases">
        <title>Gut transcriptome analysis on engorged females of Ornithodoros mimon (Acari: Argasidae) and phylogenetic inferences of soft ticks.</title>
        <authorList>
            <person name="Landulfo G.A."/>
            <person name="Giovanni D."/>
            <person name="Carvalho E."/>
            <person name="Junqueira-de-Azevedo I."/>
            <person name="Patane J."/>
            <person name="Mendoca R."/>
            <person name="Barros-Battesti D."/>
        </authorList>
    </citation>
    <scope>NUCLEOTIDE SEQUENCE</scope>
    <source>
        <strain evidence="1">Females</strain>
        <tissue evidence="1">Gut</tissue>
    </source>
</reference>
<protein>
    <recommendedName>
        <fullName evidence="2">NTR domain-containing protein</fullName>
    </recommendedName>
</protein>
<sequence>LGRGLKPLESDGMESTAAITAQPQSYDFNPCPTCYDSVPDSFNSIYCKSTSVLRVQLLRATERKVRVTHNVSPRLRRRLPVGDVAVHTLPEDCPCDPLTTDSSPKASLLVMGDRSMLSTTRLGTISLKVTGRMVIVAFPDMEAEVATLKA</sequence>
<dbReference type="AlphaFoldDB" id="A0A147B6Y4"/>
<organism evidence="1">
    <name type="scientific">Alectorobius mimon</name>
    <dbReference type="NCBI Taxonomy" id="360319"/>
    <lineage>
        <taxon>Eukaryota</taxon>
        <taxon>Metazoa</taxon>
        <taxon>Ecdysozoa</taxon>
        <taxon>Arthropoda</taxon>
        <taxon>Chelicerata</taxon>
        <taxon>Arachnida</taxon>
        <taxon>Acari</taxon>
        <taxon>Parasitiformes</taxon>
        <taxon>Ixodida</taxon>
        <taxon>Ixodoidea</taxon>
        <taxon>Argasidae</taxon>
        <taxon>Ornithodorinae</taxon>
        <taxon>Alectorobius</taxon>
    </lineage>
</organism>
<feature type="non-terminal residue" evidence="1">
    <location>
        <position position="150"/>
    </location>
</feature>
<proteinExistence type="predicted"/>
<feature type="non-terminal residue" evidence="1">
    <location>
        <position position="1"/>
    </location>
</feature>